<dbReference type="InterPro" id="IPR005225">
    <property type="entry name" value="Small_GTP-bd"/>
</dbReference>
<dbReference type="Gene3D" id="3.40.50.300">
    <property type="entry name" value="P-loop containing nucleotide triphosphate hydrolases"/>
    <property type="match status" value="1"/>
</dbReference>
<dbReference type="PROSITE" id="PS51421">
    <property type="entry name" value="RAS"/>
    <property type="match status" value="1"/>
</dbReference>
<dbReference type="SMART" id="SM00174">
    <property type="entry name" value="RHO"/>
    <property type="match status" value="1"/>
</dbReference>
<dbReference type="EMBL" id="BQXS01012435">
    <property type="protein sequence ID" value="GKT22954.1"/>
    <property type="molecule type" value="Genomic_DNA"/>
</dbReference>
<gene>
    <name evidence="3" type="ORF">ADUPG1_012276</name>
</gene>
<accession>A0ABQ5K3Q0</accession>
<dbReference type="Proteomes" id="UP001057375">
    <property type="component" value="Unassembled WGS sequence"/>
</dbReference>
<organism evidence="3 4">
    <name type="scientific">Aduncisulcus paluster</name>
    <dbReference type="NCBI Taxonomy" id="2918883"/>
    <lineage>
        <taxon>Eukaryota</taxon>
        <taxon>Metamonada</taxon>
        <taxon>Carpediemonas-like organisms</taxon>
        <taxon>Aduncisulcus</taxon>
    </lineage>
</organism>
<dbReference type="NCBIfam" id="TIGR00231">
    <property type="entry name" value="small_GTP"/>
    <property type="match status" value="1"/>
</dbReference>
<dbReference type="PANTHER" id="PTHR47977">
    <property type="entry name" value="RAS-RELATED PROTEIN RAB"/>
    <property type="match status" value="1"/>
</dbReference>
<sequence>MDEYKLVLLGSSGAGKTSIVLRFTKDQYFDHQPSTIGAAFVCKKVSLPGKVIKFEIWDTAGQEQYSILAPMYYRKAAGVIVVYEVVSRRSFEKAKEWVKKVKEENGEGKTVIALAGNKSDLASRRVVSVDEAKSFASKEGLLFFQCSSKENVNISPMFKRIAERISEDMSIGDRGLPSSSGGGCGC</sequence>
<dbReference type="InterPro" id="IPR027417">
    <property type="entry name" value="P-loop_NTPase"/>
</dbReference>
<comment type="caution">
    <text evidence="3">The sequence shown here is derived from an EMBL/GenBank/DDBJ whole genome shotgun (WGS) entry which is preliminary data.</text>
</comment>
<dbReference type="SUPFAM" id="SSF52540">
    <property type="entry name" value="P-loop containing nucleoside triphosphate hydrolases"/>
    <property type="match status" value="1"/>
</dbReference>
<dbReference type="SMART" id="SM00173">
    <property type="entry name" value="RAS"/>
    <property type="match status" value="1"/>
</dbReference>
<evidence type="ECO:0000313" key="4">
    <source>
        <dbReference type="Proteomes" id="UP001057375"/>
    </source>
</evidence>
<keyword evidence="4" id="KW-1185">Reference proteome</keyword>
<protein>
    <submittedName>
        <fullName evidence="3">Small GTPase like protein</fullName>
    </submittedName>
</protein>
<keyword evidence="2" id="KW-0342">GTP-binding</keyword>
<proteinExistence type="predicted"/>
<reference evidence="3" key="1">
    <citation type="submission" date="2022-03" db="EMBL/GenBank/DDBJ databases">
        <title>Draft genome sequence of Aduncisulcus paluster, a free-living microaerophilic Fornicata.</title>
        <authorList>
            <person name="Yuyama I."/>
            <person name="Kume K."/>
            <person name="Tamura T."/>
            <person name="Inagaki Y."/>
            <person name="Hashimoto T."/>
        </authorList>
    </citation>
    <scope>NUCLEOTIDE SEQUENCE</scope>
    <source>
        <strain evidence="3">NY0171</strain>
    </source>
</reference>
<dbReference type="SMART" id="SM00175">
    <property type="entry name" value="RAB"/>
    <property type="match status" value="1"/>
</dbReference>
<dbReference type="PROSITE" id="PS51419">
    <property type="entry name" value="RAB"/>
    <property type="match status" value="1"/>
</dbReference>
<evidence type="ECO:0000256" key="1">
    <source>
        <dbReference type="ARBA" id="ARBA00022741"/>
    </source>
</evidence>
<evidence type="ECO:0000256" key="2">
    <source>
        <dbReference type="ARBA" id="ARBA00023134"/>
    </source>
</evidence>
<keyword evidence="1" id="KW-0547">Nucleotide-binding</keyword>
<dbReference type="PRINTS" id="PR00449">
    <property type="entry name" value="RASTRNSFRMNG"/>
</dbReference>
<dbReference type="Pfam" id="PF00071">
    <property type="entry name" value="Ras"/>
    <property type="match status" value="1"/>
</dbReference>
<dbReference type="InterPro" id="IPR050227">
    <property type="entry name" value="Rab"/>
</dbReference>
<dbReference type="SMART" id="SM00176">
    <property type="entry name" value="RAN"/>
    <property type="match status" value="1"/>
</dbReference>
<name>A0ABQ5K3Q0_9EUKA</name>
<dbReference type="InterPro" id="IPR001806">
    <property type="entry name" value="Small_GTPase"/>
</dbReference>
<evidence type="ECO:0000313" key="3">
    <source>
        <dbReference type="EMBL" id="GKT22954.1"/>
    </source>
</evidence>